<comment type="subcellular location">
    <subcellularLocation>
        <location evidence="1">Mitochondrion inner membrane</location>
        <topology evidence="1">Single-pass membrane protein</topology>
    </subcellularLocation>
</comment>
<dbReference type="Proteomes" id="UP001307889">
    <property type="component" value="Chromosome 1"/>
</dbReference>
<sequence>MFTRLGRINVFPVLRRPFCTPANCPEEKPCPPVCKPTEVPKDGDCPKKVETKKPKDQSHGSGRVYQTLTLILAPSLLLLATWVLLRHHEPERPPFVKYSYLRIRTKKFPWGDGNHTLFHNPRVNPLPEGYEDEINGNGH</sequence>
<keyword evidence="15" id="KW-1185">Reference proteome</keyword>
<dbReference type="InterPro" id="IPR036418">
    <property type="entry name" value="Cyt_c_oxidase_su6a_sf"/>
</dbReference>
<evidence type="ECO:0000256" key="13">
    <source>
        <dbReference type="SAM" id="MobiDB-lite"/>
    </source>
</evidence>
<dbReference type="PROSITE" id="PS01329">
    <property type="entry name" value="COX6A"/>
    <property type="match status" value="1"/>
</dbReference>
<keyword evidence="5 12" id="KW-0999">Mitochondrion inner membrane</keyword>
<name>A0ABN7A984_9HEMI</name>
<evidence type="ECO:0000256" key="1">
    <source>
        <dbReference type="ARBA" id="ARBA00004434"/>
    </source>
</evidence>
<feature type="region of interest" description="Disordered" evidence="13">
    <location>
        <begin position="30"/>
        <end position="61"/>
    </location>
</feature>
<evidence type="ECO:0000256" key="3">
    <source>
        <dbReference type="ARBA" id="ARBA00005553"/>
    </source>
</evidence>
<dbReference type="PANTHER" id="PTHR11504:SF0">
    <property type="entry name" value="CYTOCHROME C OXIDASE SUBUNIT"/>
    <property type="match status" value="1"/>
</dbReference>
<proteinExistence type="inferred from homology"/>
<protein>
    <recommendedName>
        <fullName evidence="12">Cytochrome c oxidase subunit</fullName>
    </recommendedName>
    <alternativeName>
        <fullName evidence="12">Cytochrome c oxidase polypeptide VIa</fullName>
    </alternativeName>
</protein>
<keyword evidence="9 12" id="KW-0496">Mitochondrion</keyword>
<feature type="compositionally biased region" description="Basic and acidic residues" evidence="13">
    <location>
        <begin position="38"/>
        <end position="58"/>
    </location>
</feature>
<evidence type="ECO:0000256" key="11">
    <source>
        <dbReference type="RuleBase" id="RU004396"/>
    </source>
</evidence>
<evidence type="ECO:0000256" key="6">
    <source>
        <dbReference type="ARBA" id="ARBA00022946"/>
    </source>
</evidence>
<evidence type="ECO:0000256" key="8">
    <source>
        <dbReference type="ARBA" id="ARBA00023002"/>
    </source>
</evidence>
<keyword evidence="8" id="KW-0560">Oxidoreductase</keyword>
<keyword evidence="6" id="KW-0809">Transit peptide</keyword>
<dbReference type="SUPFAM" id="SSF81411">
    <property type="entry name" value="Mitochondrial cytochrome c oxidase subunit VIa"/>
    <property type="match status" value="1"/>
</dbReference>
<dbReference type="PANTHER" id="PTHR11504">
    <property type="entry name" value="CYTOCHROME C OXIDASE POLYPEPTIDE VIA"/>
    <property type="match status" value="1"/>
</dbReference>
<comment type="pathway">
    <text evidence="2">Energy metabolism; oxidative phosphorylation.</text>
</comment>
<comment type="similarity">
    <text evidence="3 11">Belongs to the cytochrome c oxidase subunit 6A family.</text>
</comment>
<accession>A0ABN7A984</accession>
<dbReference type="EMBL" id="AP028909">
    <property type="protein sequence ID" value="BES87704.1"/>
    <property type="molecule type" value="Genomic_DNA"/>
</dbReference>
<keyword evidence="10 12" id="KW-0472">Membrane</keyword>
<dbReference type="InterPro" id="IPR018507">
    <property type="entry name" value="Cyt_c_oxidase_su6a_CS"/>
</dbReference>
<evidence type="ECO:0000256" key="4">
    <source>
        <dbReference type="ARBA" id="ARBA00022692"/>
    </source>
</evidence>
<dbReference type="Gene3D" id="4.10.95.10">
    <property type="entry name" value="Cytochrome c oxidase, subunit VIa"/>
    <property type="match status" value="1"/>
</dbReference>
<evidence type="ECO:0000313" key="15">
    <source>
        <dbReference type="Proteomes" id="UP001307889"/>
    </source>
</evidence>
<evidence type="ECO:0000256" key="7">
    <source>
        <dbReference type="ARBA" id="ARBA00022989"/>
    </source>
</evidence>
<evidence type="ECO:0000313" key="14">
    <source>
        <dbReference type="EMBL" id="BES87704.1"/>
    </source>
</evidence>
<organism evidence="14 15">
    <name type="scientific">Nesidiocoris tenuis</name>
    <dbReference type="NCBI Taxonomy" id="355587"/>
    <lineage>
        <taxon>Eukaryota</taxon>
        <taxon>Metazoa</taxon>
        <taxon>Ecdysozoa</taxon>
        <taxon>Arthropoda</taxon>
        <taxon>Hexapoda</taxon>
        <taxon>Insecta</taxon>
        <taxon>Pterygota</taxon>
        <taxon>Neoptera</taxon>
        <taxon>Paraneoptera</taxon>
        <taxon>Hemiptera</taxon>
        <taxon>Heteroptera</taxon>
        <taxon>Panheteroptera</taxon>
        <taxon>Cimicomorpha</taxon>
        <taxon>Miridae</taxon>
        <taxon>Dicyphina</taxon>
        <taxon>Nesidiocoris</taxon>
    </lineage>
</organism>
<gene>
    <name evidence="14" type="ORF">NTJ_00510</name>
</gene>
<evidence type="ECO:0000256" key="2">
    <source>
        <dbReference type="ARBA" id="ARBA00004673"/>
    </source>
</evidence>
<keyword evidence="4" id="KW-0812">Transmembrane</keyword>
<keyword evidence="7" id="KW-1133">Transmembrane helix</keyword>
<reference evidence="14 15" key="1">
    <citation type="submission" date="2023-09" db="EMBL/GenBank/DDBJ databases">
        <title>Nesidiocoris tenuis whole genome shotgun sequence.</title>
        <authorList>
            <person name="Shibata T."/>
            <person name="Shimoda M."/>
            <person name="Kobayashi T."/>
            <person name="Uehara T."/>
        </authorList>
    </citation>
    <scope>NUCLEOTIDE SEQUENCE [LARGE SCALE GENOMIC DNA]</scope>
    <source>
        <strain evidence="14 15">Japan</strain>
    </source>
</reference>
<evidence type="ECO:0000256" key="5">
    <source>
        <dbReference type="ARBA" id="ARBA00022792"/>
    </source>
</evidence>
<evidence type="ECO:0000256" key="12">
    <source>
        <dbReference type="RuleBase" id="RU004397"/>
    </source>
</evidence>
<evidence type="ECO:0000256" key="10">
    <source>
        <dbReference type="ARBA" id="ARBA00023136"/>
    </source>
</evidence>
<dbReference type="InterPro" id="IPR001349">
    <property type="entry name" value="Cyt_c_oxidase_su6a"/>
</dbReference>
<dbReference type="Pfam" id="PF02046">
    <property type="entry name" value="COX6A"/>
    <property type="match status" value="1"/>
</dbReference>
<evidence type="ECO:0000256" key="9">
    <source>
        <dbReference type="ARBA" id="ARBA00023128"/>
    </source>
</evidence>